<dbReference type="InterPro" id="IPR000408">
    <property type="entry name" value="Reg_chr_condens"/>
</dbReference>
<protein>
    <submittedName>
        <fullName evidence="1">Cell cycle control protein</fullName>
    </submittedName>
</protein>
<dbReference type="PROSITE" id="PS50012">
    <property type="entry name" value="RCC1_3"/>
    <property type="match status" value="2"/>
</dbReference>
<dbReference type="SUPFAM" id="SSF50985">
    <property type="entry name" value="RCC1/BLIP-II"/>
    <property type="match status" value="1"/>
</dbReference>
<dbReference type="Gene3D" id="2.130.10.30">
    <property type="entry name" value="Regulator of chromosome condensation 1/beta-lactamase-inhibitor protein II"/>
    <property type="match status" value="3"/>
</dbReference>
<organism evidence="1 2">
    <name type="scientific">Moraxella lacunata</name>
    <dbReference type="NCBI Taxonomy" id="477"/>
    <lineage>
        <taxon>Bacteria</taxon>
        <taxon>Pseudomonadati</taxon>
        <taxon>Pseudomonadota</taxon>
        <taxon>Gammaproteobacteria</taxon>
        <taxon>Moraxellales</taxon>
        <taxon>Moraxellaceae</taxon>
        <taxon>Moraxella</taxon>
    </lineage>
</organism>
<dbReference type="InterPro" id="IPR009091">
    <property type="entry name" value="RCC1/BLIP-II"/>
</dbReference>
<dbReference type="GO" id="GO:0005737">
    <property type="term" value="C:cytoplasm"/>
    <property type="evidence" value="ECO:0007669"/>
    <property type="project" value="TreeGrafter"/>
</dbReference>
<gene>
    <name evidence="1" type="ORF">NCTC10359_02140</name>
</gene>
<dbReference type="GO" id="GO:0005085">
    <property type="term" value="F:guanyl-nucleotide exchange factor activity"/>
    <property type="evidence" value="ECO:0007669"/>
    <property type="project" value="TreeGrafter"/>
</dbReference>
<sequence>MQASMKDVFYHPLPTRALSALFLCLSVALTACNDKYPKANMPDTPLEQPLEIIIEPKKVAMTKTWAAGIKDDGTLWTWGSGAGKIRSTTTGNHVDPTPMPVEGINDAVAISGGISHMLLLRKDGTVWAWGFNYDGVVDPKAGTDIPVGELRKVEGLEDIVDVSAGSHNSFFINKNGEVYAIGSNKQGSMNGINEPLTAPIKLANLKDIVAIYNEGGIVLALDNKGEVYTTGSSVGSLGREVIRSTNEEIHYYPAEKVTLPRKAVDIAVTGIGCMALLDNGEVWVWGNSSLAGLGLPKGQAPDLPIKHPYLNRIVNIGDRSAVDVDGNLYIWGEIGYGSYNAPSTTIYRTPIKIAENMNNPALLVNGNDASGVLTKDGELYAWGWFSGMIGTGESRQGQASRDDVLTVQKSLFTTH</sequence>
<dbReference type="EMBL" id="UGQU01000003">
    <property type="protein sequence ID" value="STZ63704.1"/>
    <property type="molecule type" value="Genomic_DNA"/>
</dbReference>
<name>A0A378TTT4_MORLA</name>
<reference evidence="1 2" key="1">
    <citation type="submission" date="2018-06" db="EMBL/GenBank/DDBJ databases">
        <authorList>
            <consortium name="Pathogen Informatics"/>
            <person name="Doyle S."/>
        </authorList>
    </citation>
    <scope>NUCLEOTIDE SEQUENCE [LARGE SCALE GENOMIC DNA]</scope>
    <source>
        <strain evidence="1 2">NCTC10359</strain>
    </source>
</reference>
<dbReference type="Pfam" id="PF13540">
    <property type="entry name" value="RCC1_2"/>
    <property type="match status" value="2"/>
</dbReference>
<dbReference type="InterPro" id="IPR051553">
    <property type="entry name" value="Ran_GTPase-activating"/>
</dbReference>
<evidence type="ECO:0000313" key="1">
    <source>
        <dbReference type="EMBL" id="STZ63704.1"/>
    </source>
</evidence>
<dbReference type="PROSITE" id="PS51257">
    <property type="entry name" value="PROKAR_LIPOPROTEIN"/>
    <property type="match status" value="1"/>
</dbReference>
<accession>A0A378TTT4</accession>
<dbReference type="RefSeq" id="WP_115008013.1">
    <property type="nucleotide sequence ID" value="NZ_UGQU01000003.1"/>
</dbReference>
<dbReference type="PANTHER" id="PTHR45982:SF1">
    <property type="entry name" value="REGULATOR OF CHROMOSOME CONDENSATION"/>
    <property type="match status" value="1"/>
</dbReference>
<dbReference type="AlphaFoldDB" id="A0A378TTT4"/>
<dbReference type="PANTHER" id="PTHR45982">
    <property type="entry name" value="REGULATOR OF CHROMOSOME CONDENSATION"/>
    <property type="match status" value="1"/>
</dbReference>
<proteinExistence type="predicted"/>
<dbReference type="Proteomes" id="UP000254437">
    <property type="component" value="Unassembled WGS sequence"/>
</dbReference>
<evidence type="ECO:0000313" key="2">
    <source>
        <dbReference type="Proteomes" id="UP000254437"/>
    </source>
</evidence>